<keyword evidence="1" id="KW-0812">Transmembrane</keyword>
<protein>
    <submittedName>
        <fullName evidence="2">Uncharacterized protein</fullName>
    </submittedName>
</protein>
<feature type="transmembrane region" description="Helical" evidence="1">
    <location>
        <begin position="12"/>
        <end position="33"/>
    </location>
</feature>
<evidence type="ECO:0000313" key="3">
    <source>
        <dbReference type="Proteomes" id="UP000813444"/>
    </source>
</evidence>
<keyword evidence="1" id="KW-0472">Membrane</keyword>
<keyword evidence="1" id="KW-1133">Transmembrane helix</keyword>
<gene>
    <name evidence="2" type="ORF">B0I35DRAFT_417892</name>
</gene>
<sequence length="115" mass="12961">MTITTTTTTIMIVVLAMAMANTVAVMVAVMAVMRMRMRMSQSKSYPKSMILPDTRLLSRCRPRLITMLIVWPKNLLGQDALAPKPIAVSHAWSLSFPYSWDTKRFPSSRIRSTPS</sequence>
<evidence type="ECO:0000313" key="2">
    <source>
        <dbReference type="EMBL" id="KAH7328608.1"/>
    </source>
</evidence>
<keyword evidence="3" id="KW-1185">Reference proteome</keyword>
<organism evidence="2 3">
    <name type="scientific">Stachybotrys elegans</name>
    <dbReference type="NCBI Taxonomy" id="80388"/>
    <lineage>
        <taxon>Eukaryota</taxon>
        <taxon>Fungi</taxon>
        <taxon>Dikarya</taxon>
        <taxon>Ascomycota</taxon>
        <taxon>Pezizomycotina</taxon>
        <taxon>Sordariomycetes</taxon>
        <taxon>Hypocreomycetidae</taxon>
        <taxon>Hypocreales</taxon>
        <taxon>Stachybotryaceae</taxon>
        <taxon>Stachybotrys</taxon>
    </lineage>
</organism>
<dbReference type="AlphaFoldDB" id="A0A8K0T2D2"/>
<dbReference type="Proteomes" id="UP000813444">
    <property type="component" value="Unassembled WGS sequence"/>
</dbReference>
<dbReference type="EMBL" id="JAGPNK010000001">
    <property type="protein sequence ID" value="KAH7328608.1"/>
    <property type="molecule type" value="Genomic_DNA"/>
</dbReference>
<evidence type="ECO:0000256" key="1">
    <source>
        <dbReference type="SAM" id="Phobius"/>
    </source>
</evidence>
<comment type="caution">
    <text evidence="2">The sequence shown here is derived from an EMBL/GenBank/DDBJ whole genome shotgun (WGS) entry which is preliminary data.</text>
</comment>
<proteinExistence type="predicted"/>
<accession>A0A8K0T2D2</accession>
<reference evidence="2" key="1">
    <citation type="journal article" date="2021" name="Nat. Commun.">
        <title>Genetic determinants of endophytism in the Arabidopsis root mycobiome.</title>
        <authorList>
            <person name="Mesny F."/>
            <person name="Miyauchi S."/>
            <person name="Thiergart T."/>
            <person name="Pickel B."/>
            <person name="Atanasova L."/>
            <person name="Karlsson M."/>
            <person name="Huettel B."/>
            <person name="Barry K.W."/>
            <person name="Haridas S."/>
            <person name="Chen C."/>
            <person name="Bauer D."/>
            <person name="Andreopoulos W."/>
            <person name="Pangilinan J."/>
            <person name="LaButti K."/>
            <person name="Riley R."/>
            <person name="Lipzen A."/>
            <person name="Clum A."/>
            <person name="Drula E."/>
            <person name="Henrissat B."/>
            <person name="Kohler A."/>
            <person name="Grigoriev I.V."/>
            <person name="Martin F.M."/>
            <person name="Hacquard S."/>
        </authorList>
    </citation>
    <scope>NUCLEOTIDE SEQUENCE</scope>
    <source>
        <strain evidence="2">MPI-CAGE-CH-0235</strain>
    </source>
</reference>
<name>A0A8K0T2D2_9HYPO</name>